<keyword evidence="5" id="KW-0949">S-adenosyl-L-methionine</keyword>
<dbReference type="PRINTS" id="PR00506">
    <property type="entry name" value="D21N6MTFRASE"/>
</dbReference>
<evidence type="ECO:0000256" key="4">
    <source>
        <dbReference type="ARBA" id="ARBA00022679"/>
    </source>
</evidence>
<keyword evidence="3" id="KW-0489">Methyltransferase</keyword>
<dbReference type="KEGG" id="otd:J1M35_07275"/>
<evidence type="ECO:0000256" key="5">
    <source>
        <dbReference type="ARBA" id="ARBA00022691"/>
    </source>
</evidence>
<accession>A0A975H750</accession>
<comment type="similarity">
    <text evidence="1">Belongs to the N(4)/N(6)-methyltransferase family.</text>
</comment>
<dbReference type="RefSeq" id="WP_208010566.1">
    <property type="nucleotide sequence ID" value="NZ_CP071796.1"/>
</dbReference>
<gene>
    <name evidence="8" type="ORF">J1M35_07275</name>
</gene>
<keyword evidence="4" id="KW-0808">Transferase</keyword>
<dbReference type="EMBL" id="CP071796">
    <property type="protein sequence ID" value="QTD46667.1"/>
    <property type="molecule type" value="Genomic_DNA"/>
</dbReference>
<evidence type="ECO:0000256" key="2">
    <source>
        <dbReference type="ARBA" id="ARBA00011900"/>
    </source>
</evidence>
<dbReference type="GO" id="GO:0008170">
    <property type="term" value="F:N-methyltransferase activity"/>
    <property type="evidence" value="ECO:0007669"/>
    <property type="project" value="InterPro"/>
</dbReference>
<evidence type="ECO:0000256" key="6">
    <source>
        <dbReference type="ARBA" id="ARBA00047942"/>
    </source>
</evidence>
<dbReference type="InterPro" id="IPR002295">
    <property type="entry name" value="N4/N6-MTase_EcoPI_Mod-like"/>
</dbReference>
<evidence type="ECO:0000256" key="1">
    <source>
        <dbReference type="ARBA" id="ARBA00006594"/>
    </source>
</evidence>
<evidence type="ECO:0000313" key="8">
    <source>
        <dbReference type="EMBL" id="QTD46667.1"/>
    </source>
</evidence>
<dbReference type="InterPro" id="IPR002941">
    <property type="entry name" value="DNA_methylase_N4/N6"/>
</dbReference>
<dbReference type="PROSITE" id="PS00092">
    <property type="entry name" value="N6_MTASE"/>
    <property type="match status" value="1"/>
</dbReference>
<feature type="domain" description="DNA methylase N-4/N-6" evidence="7">
    <location>
        <begin position="122"/>
        <end position="458"/>
    </location>
</feature>
<dbReference type="EC" id="2.1.1.72" evidence="2"/>
<dbReference type="Pfam" id="PF01555">
    <property type="entry name" value="N6_N4_Mtase"/>
    <property type="match status" value="1"/>
</dbReference>
<comment type="catalytic activity">
    <reaction evidence="6">
        <text>a 2'-deoxyadenosine in DNA + S-adenosyl-L-methionine = an N(6)-methyl-2'-deoxyadenosine in DNA + S-adenosyl-L-homocysteine + H(+)</text>
        <dbReference type="Rhea" id="RHEA:15197"/>
        <dbReference type="Rhea" id="RHEA-COMP:12418"/>
        <dbReference type="Rhea" id="RHEA-COMP:12419"/>
        <dbReference type="ChEBI" id="CHEBI:15378"/>
        <dbReference type="ChEBI" id="CHEBI:57856"/>
        <dbReference type="ChEBI" id="CHEBI:59789"/>
        <dbReference type="ChEBI" id="CHEBI:90615"/>
        <dbReference type="ChEBI" id="CHEBI:90616"/>
        <dbReference type="EC" id="2.1.1.72"/>
    </reaction>
</comment>
<keyword evidence="9" id="KW-1185">Reference proteome</keyword>
<dbReference type="AlphaFoldDB" id="A0A975H750"/>
<dbReference type="SUPFAM" id="SSF53335">
    <property type="entry name" value="S-adenosyl-L-methionine-dependent methyltransferases"/>
    <property type="match status" value="1"/>
</dbReference>
<dbReference type="InterPro" id="IPR002052">
    <property type="entry name" value="DNA_methylase_N6_adenine_CS"/>
</dbReference>
<dbReference type="GO" id="GO:0003677">
    <property type="term" value="F:DNA binding"/>
    <property type="evidence" value="ECO:0007669"/>
    <property type="project" value="InterPro"/>
</dbReference>
<dbReference type="REBASE" id="495216">
    <property type="entry name" value="M.Osp27CORF7275P"/>
</dbReference>
<evidence type="ECO:0000259" key="7">
    <source>
        <dbReference type="Pfam" id="PF01555"/>
    </source>
</evidence>
<dbReference type="Gene3D" id="3.40.50.150">
    <property type="entry name" value="Vaccinia Virus protein VP39"/>
    <property type="match status" value="1"/>
</dbReference>
<dbReference type="Proteomes" id="UP000663903">
    <property type="component" value="Chromosome"/>
</dbReference>
<dbReference type="InterPro" id="IPR029063">
    <property type="entry name" value="SAM-dependent_MTases_sf"/>
</dbReference>
<reference evidence="8" key="1">
    <citation type="submission" date="2021-03" db="EMBL/GenBank/DDBJ databases">
        <title>Ottowia sp. 27C isolated from the cloaca of a Giant Asian pond turtle (Heosemys grandis).</title>
        <authorList>
            <person name="Spergser J."/>
            <person name="Busse H.-J."/>
        </authorList>
    </citation>
    <scope>NUCLEOTIDE SEQUENCE</scope>
    <source>
        <strain evidence="8">27C</strain>
    </source>
</reference>
<dbReference type="GO" id="GO:0009007">
    <property type="term" value="F:site-specific DNA-methyltransferase (adenine-specific) activity"/>
    <property type="evidence" value="ECO:0007669"/>
    <property type="project" value="UniProtKB-EC"/>
</dbReference>
<evidence type="ECO:0000256" key="3">
    <source>
        <dbReference type="ARBA" id="ARBA00022603"/>
    </source>
</evidence>
<dbReference type="GO" id="GO:0032259">
    <property type="term" value="P:methylation"/>
    <property type="evidence" value="ECO:0007669"/>
    <property type="project" value="UniProtKB-KW"/>
</dbReference>
<name>A0A975H750_9BURK</name>
<protein>
    <recommendedName>
        <fullName evidence="2">site-specific DNA-methyltransferase (adenine-specific)</fullName>
        <ecNumber evidence="2">2.1.1.72</ecNumber>
    </recommendedName>
</protein>
<proteinExistence type="inferred from homology"/>
<evidence type="ECO:0000313" key="9">
    <source>
        <dbReference type="Proteomes" id="UP000663903"/>
    </source>
</evidence>
<organism evidence="8 9">
    <name type="scientific">Ottowia testudinis</name>
    <dbReference type="NCBI Taxonomy" id="2816950"/>
    <lineage>
        <taxon>Bacteria</taxon>
        <taxon>Pseudomonadati</taxon>
        <taxon>Pseudomonadota</taxon>
        <taxon>Betaproteobacteria</taxon>
        <taxon>Burkholderiales</taxon>
        <taxon>Comamonadaceae</taxon>
        <taxon>Ottowia</taxon>
    </lineage>
</organism>
<dbReference type="PIRSF" id="PIRSF015855">
    <property type="entry name" value="TypeIII_Mtase_mKpnI"/>
    <property type="match status" value="1"/>
</dbReference>
<sequence>MTVVQPFFTAPSPAAQKLELLRALFPQAVATDEAGHITVSAVAIQQALDPTNPAGVRVEEDGYELRWAGKREAFHTAFVPPGKIVQPLPGDSKHWDSTHNLLIKGDNLDALRLLRQSYFGAVKLIYIDPPYNTQSDAFIYRDDFTQKQSQILTQLGYSKESAEYIQNIYGARTHSGWLSFMYPRLLLARDLLRDDGVIFISIDDHEQAQLKLLCDEVFGQENFVAQFVWEGANKNDARQIGIVHEYALVFARERNSLPREWSLKKEGVEAVLSEVARLKGLHHEDYKKASESLGSWFRAMKATPAFMLRRFRYIDARGAYKEDDPTAPGGRKFDLVNPITKKVIPLRRNRGWSFDQEEFEKMVGEGRISFVTENSIMVRRYLHETDSITPPSVHYQPARSASERLSRLMGGNVFDFPKDENVIGNFIEMATDADDRDCIVMDFFAGSGTTAHAVMLKNALDGGQRRFILVQIPEKIDAKKQKEAHGFVTETLGRPEATIFEITAERLRRAGAKVNAEKPDVDTGFRVFALADDPDALILQKPLAEATQADMLQFQERLTQPQPAQTAKIIYNLLLAEGLPLSTQVQALQEGALYRAGDVLLVLQALDTEALARVIREARSAGEPVQALSVYAPWVRDDNFLLGLKTLLETLDMSEDKLRLRG</sequence>